<evidence type="ECO:0000256" key="1">
    <source>
        <dbReference type="ARBA" id="ARBA00012528"/>
    </source>
</evidence>
<dbReference type="SMART" id="SM00065">
    <property type="entry name" value="GAF"/>
    <property type="match status" value="1"/>
</dbReference>
<evidence type="ECO:0000259" key="5">
    <source>
        <dbReference type="PROSITE" id="PS50887"/>
    </source>
</evidence>
<dbReference type="Gene3D" id="3.30.70.270">
    <property type="match status" value="1"/>
</dbReference>
<dbReference type="PROSITE" id="PS50113">
    <property type="entry name" value="PAC"/>
    <property type="match status" value="1"/>
</dbReference>
<dbReference type="SUPFAM" id="SSF55781">
    <property type="entry name" value="GAF domain-like"/>
    <property type="match status" value="1"/>
</dbReference>
<evidence type="ECO:0000256" key="2">
    <source>
        <dbReference type="ARBA" id="ARBA00034247"/>
    </source>
</evidence>
<dbReference type="PROSITE" id="PS50887">
    <property type="entry name" value="GGDEF"/>
    <property type="match status" value="1"/>
</dbReference>
<dbReference type="InterPro" id="IPR050469">
    <property type="entry name" value="Diguanylate_Cyclase"/>
</dbReference>
<dbReference type="InterPro" id="IPR001610">
    <property type="entry name" value="PAC"/>
</dbReference>
<dbReference type="SMART" id="SM00267">
    <property type="entry name" value="GGDEF"/>
    <property type="match status" value="1"/>
</dbReference>
<evidence type="ECO:0000313" key="7">
    <source>
        <dbReference type="Proteomes" id="UP000294664"/>
    </source>
</evidence>
<dbReference type="InterPro" id="IPR029787">
    <property type="entry name" value="Nucleotide_cyclase"/>
</dbReference>
<name>A0A4R3M679_9HYPH</name>
<dbReference type="EC" id="2.7.7.65" evidence="1"/>
<dbReference type="SMART" id="SM00091">
    <property type="entry name" value="PAS"/>
    <property type="match status" value="1"/>
</dbReference>
<dbReference type="SMART" id="SM00086">
    <property type="entry name" value="PAC"/>
    <property type="match status" value="1"/>
</dbReference>
<dbReference type="InterPro" id="IPR029016">
    <property type="entry name" value="GAF-like_dom_sf"/>
</dbReference>
<feature type="domain" description="PAC" evidence="4">
    <location>
        <begin position="265"/>
        <end position="317"/>
    </location>
</feature>
<dbReference type="InterPro" id="IPR000700">
    <property type="entry name" value="PAS-assoc_C"/>
</dbReference>
<dbReference type="CDD" id="cd01949">
    <property type="entry name" value="GGDEF"/>
    <property type="match status" value="1"/>
</dbReference>
<reference evidence="6 7" key="1">
    <citation type="submission" date="2019-03" db="EMBL/GenBank/DDBJ databases">
        <title>Genomic Encyclopedia of Type Strains, Phase IV (KMG-IV): sequencing the most valuable type-strain genomes for metagenomic binning, comparative biology and taxonomic classification.</title>
        <authorList>
            <person name="Goeker M."/>
        </authorList>
    </citation>
    <scope>NUCLEOTIDE SEQUENCE [LARGE SCALE GENOMIC DNA]</scope>
    <source>
        <strain evidence="6 7">DSM 9035</strain>
    </source>
</reference>
<dbReference type="FunFam" id="3.30.70.270:FF:000001">
    <property type="entry name" value="Diguanylate cyclase domain protein"/>
    <property type="match status" value="1"/>
</dbReference>
<dbReference type="InterPro" id="IPR043128">
    <property type="entry name" value="Rev_trsase/Diguanyl_cyclase"/>
</dbReference>
<dbReference type="EMBL" id="SMAI01000001">
    <property type="protein sequence ID" value="TCT08103.1"/>
    <property type="molecule type" value="Genomic_DNA"/>
</dbReference>
<feature type="domain" description="GGDEF" evidence="5">
    <location>
        <begin position="363"/>
        <end position="492"/>
    </location>
</feature>
<dbReference type="PROSITE" id="PS50112">
    <property type="entry name" value="PAS"/>
    <property type="match status" value="1"/>
</dbReference>
<dbReference type="InterPro" id="IPR013767">
    <property type="entry name" value="PAS_fold"/>
</dbReference>
<dbReference type="Proteomes" id="UP000294664">
    <property type="component" value="Unassembled WGS sequence"/>
</dbReference>
<dbReference type="GO" id="GO:0005886">
    <property type="term" value="C:plasma membrane"/>
    <property type="evidence" value="ECO:0007669"/>
    <property type="project" value="TreeGrafter"/>
</dbReference>
<dbReference type="PANTHER" id="PTHR45138">
    <property type="entry name" value="REGULATORY COMPONENTS OF SENSORY TRANSDUCTION SYSTEM"/>
    <property type="match status" value="1"/>
</dbReference>
<dbReference type="CDD" id="cd00130">
    <property type="entry name" value="PAS"/>
    <property type="match status" value="1"/>
</dbReference>
<comment type="catalytic activity">
    <reaction evidence="2">
        <text>2 GTP = 3',3'-c-di-GMP + 2 diphosphate</text>
        <dbReference type="Rhea" id="RHEA:24898"/>
        <dbReference type="ChEBI" id="CHEBI:33019"/>
        <dbReference type="ChEBI" id="CHEBI:37565"/>
        <dbReference type="ChEBI" id="CHEBI:58805"/>
        <dbReference type="EC" id="2.7.7.65"/>
    </reaction>
</comment>
<organism evidence="6 7">
    <name type="scientific">Aquabacter spiritensis</name>
    <dbReference type="NCBI Taxonomy" id="933073"/>
    <lineage>
        <taxon>Bacteria</taxon>
        <taxon>Pseudomonadati</taxon>
        <taxon>Pseudomonadota</taxon>
        <taxon>Alphaproteobacteria</taxon>
        <taxon>Hyphomicrobiales</taxon>
        <taxon>Xanthobacteraceae</taxon>
        <taxon>Aquabacter</taxon>
    </lineage>
</organism>
<protein>
    <recommendedName>
        <fullName evidence="1">diguanylate cyclase</fullName>
        <ecNumber evidence="1">2.7.7.65</ecNumber>
    </recommendedName>
</protein>
<evidence type="ECO:0000259" key="3">
    <source>
        <dbReference type="PROSITE" id="PS50112"/>
    </source>
</evidence>
<dbReference type="GO" id="GO:0006355">
    <property type="term" value="P:regulation of DNA-templated transcription"/>
    <property type="evidence" value="ECO:0007669"/>
    <property type="project" value="InterPro"/>
</dbReference>
<dbReference type="InterPro" id="IPR000014">
    <property type="entry name" value="PAS"/>
</dbReference>
<dbReference type="SUPFAM" id="SSF55073">
    <property type="entry name" value="Nucleotide cyclase"/>
    <property type="match status" value="1"/>
</dbReference>
<evidence type="ECO:0000259" key="4">
    <source>
        <dbReference type="PROSITE" id="PS50113"/>
    </source>
</evidence>
<feature type="domain" description="PAS" evidence="3">
    <location>
        <begin position="191"/>
        <end position="261"/>
    </location>
</feature>
<proteinExistence type="predicted"/>
<dbReference type="GO" id="GO:1902201">
    <property type="term" value="P:negative regulation of bacterial-type flagellum-dependent cell motility"/>
    <property type="evidence" value="ECO:0007669"/>
    <property type="project" value="TreeGrafter"/>
</dbReference>
<dbReference type="OrthoDB" id="7185134at2"/>
<dbReference type="Pfam" id="PF00989">
    <property type="entry name" value="PAS"/>
    <property type="match status" value="1"/>
</dbReference>
<dbReference type="InterPro" id="IPR035965">
    <property type="entry name" value="PAS-like_dom_sf"/>
</dbReference>
<accession>A0A4R3M679</accession>
<dbReference type="Pfam" id="PF00990">
    <property type="entry name" value="GGDEF"/>
    <property type="match status" value="1"/>
</dbReference>
<keyword evidence="7" id="KW-1185">Reference proteome</keyword>
<dbReference type="AlphaFoldDB" id="A0A4R3M679"/>
<dbReference type="Pfam" id="PF13185">
    <property type="entry name" value="GAF_2"/>
    <property type="match status" value="1"/>
</dbReference>
<dbReference type="Gene3D" id="3.30.450.40">
    <property type="match status" value="1"/>
</dbReference>
<dbReference type="GO" id="GO:0052621">
    <property type="term" value="F:diguanylate cyclase activity"/>
    <property type="evidence" value="ECO:0007669"/>
    <property type="project" value="UniProtKB-EC"/>
</dbReference>
<dbReference type="GO" id="GO:0043709">
    <property type="term" value="P:cell adhesion involved in single-species biofilm formation"/>
    <property type="evidence" value="ECO:0007669"/>
    <property type="project" value="TreeGrafter"/>
</dbReference>
<comment type="caution">
    <text evidence="6">The sequence shown here is derived from an EMBL/GenBank/DDBJ whole genome shotgun (WGS) entry which is preliminary data.</text>
</comment>
<sequence length="492" mass="54163">MERQIEGGRAAVETGDWAEALQSLRHLLALDESCLDVLFDRYLDVACATFGLRVGVVGKIEGEDLQFQRILADSPVPFAAGDSRPLSALFAADALRAGASLLCHDVGEDPILSRHPLYLEGRFETYAGAPIRVGSRIFGILSLLDPAPRATPFPEEARAFLDLLADTLGHAVARREIEAARQLAEEKSREAAALFTTAFANAPIGMALVGLDGTFLKVNTAVCRFLGYSEADLLGRTFQSLTFPDDLAGDLSLMQGLLTGEAKDFQMEKRYVRSDGMIVWGQLNAALVCFEDGRPHCFVSQIQDINPRRALMAELDVRRRELEEANRKLLQQAAIDPLTGTLNRRALRQRLDEEMAHAVKAGAPLAFVMVDVDHFKDYNDRHGHLQGDIALKKVATCLRGAARETDTIGRFGGEEFMLLLPETGDDTARLIAERLRERIATSAELRWPLTVSVGVHVFHPEGKIVPVDRLIALADLALYRAKQLGRNRVEMA</sequence>
<gene>
    <name evidence="6" type="ORF">EDC64_101623</name>
</gene>
<dbReference type="InterPro" id="IPR003018">
    <property type="entry name" value="GAF"/>
</dbReference>
<dbReference type="InterPro" id="IPR000160">
    <property type="entry name" value="GGDEF_dom"/>
</dbReference>
<dbReference type="PANTHER" id="PTHR45138:SF9">
    <property type="entry name" value="DIGUANYLATE CYCLASE DGCM-RELATED"/>
    <property type="match status" value="1"/>
</dbReference>
<dbReference type="Gene3D" id="3.30.450.20">
    <property type="entry name" value="PAS domain"/>
    <property type="match status" value="1"/>
</dbReference>
<dbReference type="NCBIfam" id="TIGR00229">
    <property type="entry name" value="sensory_box"/>
    <property type="match status" value="1"/>
</dbReference>
<evidence type="ECO:0000313" key="6">
    <source>
        <dbReference type="EMBL" id="TCT08103.1"/>
    </source>
</evidence>
<dbReference type="RefSeq" id="WP_132029734.1">
    <property type="nucleotide sequence ID" value="NZ_SMAI01000001.1"/>
</dbReference>
<dbReference type="NCBIfam" id="TIGR00254">
    <property type="entry name" value="GGDEF"/>
    <property type="match status" value="1"/>
</dbReference>
<dbReference type="SUPFAM" id="SSF55785">
    <property type="entry name" value="PYP-like sensor domain (PAS domain)"/>
    <property type="match status" value="1"/>
</dbReference>